<keyword evidence="4 6" id="KW-1133">Transmembrane helix</keyword>
<dbReference type="AlphaFoldDB" id="A0A285ZWU4"/>
<evidence type="ECO:0000256" key="4">
    <source>
        <dbReference type="ARBA" id="ARBA00022989"/>
    </source>
</evidence>
<dbReference type="InterPro" id="IPR023845">
    <property type="entry name" value="DUF3817_TM"/>
</dbReference>
<keyword evidence="5 6" id="KW-0472">Membrane</keyword>
<proteinExistence type="predicted"/>
<comment type="subcellular location">
    <subcellularLocation>
        <location evidence="1">Cell membrane</location>
        <topology evidence="1">Multi-pass membrane protein</topology>
    </subcellularLocation>
</comment>
<dbReference type="PANTHER" id="PTHR40077">
    <property type="entry name" value="MEMBRANE PROTEIN-RELATED"/>
    <property type="match status" value="1"/>
</dbReference>
<evidence type="ECO:0000256" key="3">
    <source>
        <dbReference type="ARBA" id="ARBA00022692"/>
    </source>
</evidence>
<sequence length="98" mass="11221">MSSLHLFRKVALAEGISYIVLLFIAMPLKYWAGLPLAVKYVGWAHGLLFVLYIACLVMAWQEKKWGFGKVVLLFIASLLPFVPFYVEKKLKEEDTVKN</sequence>
<evidence type="ECO:0000256" key="1">
    <source>
        <dbReference type="ARBA" id="ARBA00004651"/>
    </source>
</evidence>
<evidence type="ECO:0000259" key="7">
    <source>
        <dbReference type="Pfam" id="PF12823"/>
    </source>
</evidence>
<dbReference type="Proteomes" id="UP000219281">
    <property type="component" value="Unassembled WGS sequence"/>
</dbReference>
<evidence type="ECO:0000256" key="5">
    <source>
        <dbReference type="ARBA" id="ARBA00023136"/>
    </source>
</evidence>
<name>A0A285ZWU4_9SPHI</name>
<dbReference type="Pfam" id="PF12823">
    <property type="entry name" value="DUF3817"/>
    <property type="match status" value="1"/>
</dbReference>
<gene>
    <name evidence="8" type="ORF">SAMN06297358_1403</name>
</gene>
<dbReference type="PANTHER" id="PTHR40077:SF1">
    <property type="entry name" value="MEMBRANE PROTEIN"/>
    <property type="match status" value="1"/>
</dbReference>
<evidence type="ECO:0000313" key="9">
    <source>
        <dbReference type="Proteomes" id="UP000219281"/>
    </source>
</evidence>
<organism evidence="8 9">
    <name type="scientific">Pedobacter xixiisoli</name>
    <dbReference type="NCBI Taxonomy" id="1476464"/>
    <lineage>
        <taxon>Bacteria</taxon>
        <taxon>Pseudomonadati</taxon>
        <taxon>Bacteroidota</taxon>
        <taxon>Sphingobacteriia</taxon>
        <taxon>Sphingobacteriales</taxon>
        <taxon>Sphingobacteriaceae</taxon>
        <taxon>Pedobacter</taxon>
    </lineage>
</organism>
<dbReference type="EMBL" id="OCMT01000002">
    <property type="protein sequence ID" value="SOD14098.1"/>
    <property type="molecule type" value="Genomic_DNA"/>
</dbReference>
<accession>A0A285ZWU4</accession>
<feature type="transmembrane region" description="Helical" evidence="6">
    <location>
        <begin position="67"/>
        <end position="86"/>
    </location>
</feature>
<dbReference type="GO" id="GO:0005886">
    <property type="term" value="C:plasma membrane"/>
    <property type="evidence" value="ECO:0007669"/>
    <property type="project" value="UniProtKB-SubCell"/>
</dbReference>
<keyword evidence="2" id="KW-1003">Cell membrane</keyword>
<dbReference type="RefSeq" id="WP_097130289.1">
    <property type="nucleotide sequence ID" value="NZ_OCMT01000002.1"/>
</dbReference>
<keyword evidence="9" id="KW-1185">Reference proteome</keyword>
<evidence type="ECO:0000313" key="8">
    <source>
        <dbReference type="EMBL" id="SOD14098.1"/>
    </source>
</evidence>
<reference evidence="9" key="1">
    <citation type="submission" date="2017-09" db="EMBL/GenBank/DDBJ databases">
        <authorList>
            <person name="Varghese N."/>
            <person name="Submissions S."/>
        </authorList>
    </citation>
    <scope>NUCLEOTIDE SEQUENCE [LARGE SCALE GENOMIC DNA]</scope>
    <source>
        <strain evidence="9">CGMCC 1.12803</strain>
    </source>
</reference>
<evidence type="ECO:0000256" key="6">
    <source>
        <dbReference type="SAM" id="Phobius"/>
    </source>
</evidence>
<feature type="transmembrane region" description="Helical" evidence="6">
    <location>
        <begin position="12"/>
        <end position="34"/>
    </location>
</feature>
<protein>
    <submittedName>
        <fullName evidence="8">Integral membrane protein</fullName>
    </submittedName>
</protein>
<feature type="transmembrane region" description="Helical" evidence="6">
    <location>
        <begin position="40"/>
        <end position="60"/>
    </location>
</feature>
<evidence type="ECO:0000256" key="2">
    <source>
        <dbReference type="ARBA" id="ARBA00022475"/>
    </source>
</evidence>
<dbReference type="NCBIfam" id="TIGR03954">
    <property type="entry name" value="integ_memb_HG"/>
    <property type="match status" value="1"/>
</dbReference>
<dbReference type="OrthoDB" id="1121311at2"/>
<keyword evidence="3 6" id="KW-0812">Transmembrane</keyword>
<feature type="domain" description="DUF3817" evidence="7">
    <location>
        <begin position="4"/>
        <end position="91"/>
    </location>
</feature>